<dbReference type="SUPFAM" id="SSF52091">
    <property type="entry name" value="SpoIIaa-like"/>
    <property type="match status" value="1"/>
</dbReference>
<sequence>MDEKPYAAAYDADQQVLFVAGSVDELAGPVFREDLAKHTGQHTASLVVDLSDVEFFPSLAVGVLAVAMRQCREAGAEIEVRAREGGIVARVLTICALPYTELPAT</sequence>
<protein>
    <submittedName>
        <fullName evidence="2">Anti-anti-sigma factor</fullName>
    </submittedName>
</protein>
<dbReference type="InterPro" id="IPR058548">
    <property type="entry name" value="MlaB-like_STAS"/>
</dbReference>
<dbReference type="Gene3D" id="3.30.750.24">
    <property type="entry name" value="STAS domain"/>
    <property type="match status" value="1"/>
</dbReference>
<feature type="domain" description="STAS" evidence="1">
    <location>
        <begin position="16"/>
        <end position="105"/>
    </location>
</feature>
<dbReference type="InterPro" id="IPR036513">
    <property type="entry name" value="STAS_dom_sf"/>
</dbReference>
<comment type="caution">
    <text evidence="2">The sequence shown here is derived from an EMBL/GenBank/DDBJ whole genome shotgun (WGS) entry which is preliminary data.</text>
</comment>
<dbReference type="EMBL" id="JACHWR010000001">
    <property type="protein sequence ID" value="MBB3041447.1"/>
    <property type="molecule type" value="Genomic_DNA"/>
</dbReference>
<evidence type="ECO:0000259" key="1">
    <source>
        <dbReference type="PROSITE" id="PS50801"/>
    </source>
</evidence>
<dbReference type="RefSeq" id="WP_183591346.1">
    <property type="nucleotide sequence ID" value="NZ_JACHWR010000001.1"/>
</dbReference>
<proteinExistence type="predicted"/>
<evidence type="ECO:0000313" key="3">
    <source>
        <dbReference type="Proteomes" id="UP000589626"/>
    </source>
</evidence>
<dbReference type="Pfam" id="PF13466">
    <property type="entry name" value="STAS_2"/>
    <property type="match status" value="1"/>
</dbReference>
<name>A0A7W4Z008_9ACTN</name>
<reference evidence="2 3" key="1">
    <citation type="submission" date="2020-08" db="EMBL/GenBank/DDBJ databases">
        <title>Sequencing the genomes of 1000 actinobacteria strains.</title>
        <authorList>
            <person name="Klenk H.-P."/>
        </authorList>
    </citation>
    <scope>NUCLEOTIDE SEQUENCE [LARGE SCALE GENOMIC DNA]</scope>
    <source>
        <strain evidence="2 3">DSM 105498</strain>
    </source>
</reference>
<dbReference type="InterPro" id="IPR002645">
    <property type="entry name" value="STAS_dom"/>
</dbReference>
<dbReference type="PROSITE" id="PS50801">
    <property type="entry name" value="STAS"/>
    <property type="match status" value="1"/>
</dbReference>
<accession>A0A7W4Z008</accession>
<dbReference type="AlphaFoldDB" id="A0A7W4Z008"/>
<dbReference type="Proteomes" id="UP000589626">
    <property type="component" value="Unassembled WGS sequence"/>
</dbReference>
<gene>
    <name evidence="2" type="ORF">FHU40_001248</name>
</gene>
<organism evidence="2 3">
    <name type="scientific">Nocardioides soli</name>
    <dbReference type="NCBI Taxonomy" id="1036020"/>
    <lineage>
        <taxon>Bacteria</taxon>
        <taxon>Bacillati</taxon>
        <taxon>Actinomycetota</taxon>
        <taxon>Actinomycetes</taxon>
        <taxon>Propionibacteriales</taxon>
        <taxon>Nocardioidaceae</taxon>
        <taxon>Nocardioides</taxon>
    </lineage>
</organism>
<keyword evidence="3" id="KW-1185">Reference proteome</keyword>
<dbReference type="CDD" id="cd07043">
    <property type="entry name" value="STAS_anti-anti-sigma_factors"/>
    <property type="match status" value="1"/>
</dbReference>
<evidence type="ECO:0000313" key="2">
    <source>
        <dbReference type="EMBL" id="MBB3041447.1"/>
    </source>
</evidence>